<gene>
    <name evidence="2" type="ORF">ElyMa_003679000</name>
</gene>
<sequence>MQSDLESAFALADSAQRLLRGGTHHELPIHRAMLTHWTYLLPSTCTCLSLPRIQITFSNRPTKRLYPVNLSPKHRLSPAPRGMPSGRRSYLSRLNTGKGSTVTRPGSGGGLAAQRCERSPNRLDEPSQ</sequence>
<keyword evidence="3" id="KW-1185">Reference proteome</keyword>
<proteinExistence type="predicted"/>
<comment type="caution">
    <text evidence="2">The sequence shown here is derived from an EMBL/GenBank/DDBJ whole genome shotgun (WGS) entry which is preliminary data.</text>
</comment>
<dbReference type="AlphaFoldDB" id="A0AAV4EZW8"/>
<evidence type="ECO:0000256" key="1">
    <source>
        <dbReference type="SAM" id="MobiDB-lite"/>
    </source>
</evidence>
<protein>
    <submittedName>
        <fullName evidence="2">Uncharacterized protein</fullName>
    </submittedName>
</protein>
<evidence type="ECO:0000313" key="3">
    <source>
        <dbReference type="Proteomes" id="UP000762676"/>
    </source>
</evidence>
<evidence type="ECO:0000313" key="2">
    <source>
        <dbReference type="EMBL" id="GFR66259.1"/>
    </source>
</evidence>
<feature type="compositionally biased region" description="Basic and acidic residues" evidence="1">
    <location>
        <begin position="115"/>
        <end position="128"/>
    </location>
</feature>
<feature type="region of interest" description="Disordered" evidence="1">
    <location>
        <begin position="66"/>
        <end position="128"/>
    </location>
</feature>
<dbReference type="EMBL" id="BMAT01007524">
    <property type="protein sequence ID" value="GFR66259.1"/>
    <property type="molecule type" value="Genomic_DNA"/>
</dbReference>
<name>A0AAV4EZW8_9GAST</name>
<dbReference type="Proteomes" id="UP000762676">
    <property type="component" value="Unassembled WGS sequence"/>
</dbReference>
<organism evidence="2 3">
    <name type="scientific">Elysia marginata</name>
    <dbReference type="NCBI Taxonomy" id="1093978"/>
    <lineage>
        <taxon>Eukaryota</taxon>
        <taxon>Metazoa</taxon>
        <taxon>Spiralia</taxon>
        <taxon>Lophotrochozoa</taxon>
        <taxon>Mollusca</taxon>
        <taxon>Gastropoda</taxon>
        <taxon>Heterobranchia</taxon>
        <taxon>Euthyneura</taxon>
        <taxon>Panpulmonata</taxon>
        <taxon>Sacoglossa</taxon>
        <taxon>Placobranchoidea</taxon>
        <taxon>Plakobranchidae</taxon>
        <taxon>Elysia</taxon>
    </lineage>
</organism>
<reference evidence="2 3" key="1">
    <citation type="journal article" date="2021" name="Elife">
        <title>Chloroplast acquisition without the gene transfer in kleptoplastic sea slugs, Plakobranchus ocellatus.</title>
        <authorList>
            <person name="Maeda T."/>
            <person name="Takahashi S."/>
            <person name="Yoshida T."/>
            <person name="Shimamura S."/>
            <person name="Takaki Y."/>
            <person name="Nagai Y."/>
            <person name="Toyoda A."/>
            <person name="Suzuki Y."/>
            <person name="Arimoto A."/>
            <person name="Ishii H."/>
            <person name="Satoh N."/>
            <person name="Nishiyama T."/>
            <person name="Hasebe M."/>
            <person name="Maruyama T."/>
            <person name="Minagawa J."/>
            <person name="Obokata J."/>
            <person name="Shigenobu S."/>
        </authorList>
    </citation>
    <scope>NUCLEOTIDE SEQUENCE [LARGE SCALE GENOMIC DNA]</scope>
</reference>
<accession>A0AAV4EZW8</accession>
<feature type="compositionally biased region" description="Polar residues" evidence="1">
    <location>
        <begin position="92"/>
        <end position="104"/>
    </location>
</feature>